<feature type="domain" description="EGF-like" evidence="11">
    <location>
        <begin position="115"/>
        <end position="155"/>
    </location>
</feature>
<gene>
    <name evidence="12" type="ORF">LSH36_108g06017</name>
</gene>
<dbReference type="SUPFAM" id="SSF57196">
    <property type="entry name" value="EGF/Laminin"/>
    <property type="match status" value="1"/>
</dbReference>
<feature type="compositionally biased region" description="Polar residues" evidence="8">
    <location>
        <begin position="41"/>
        <end position="57"/>
    </location>
</feature>
<dbReference type="PROSITE" id="PS50026">
    <property type="entry name" value="EGF_3"/>
    <property type="match status" value="1"/>
</dbReference>
<keyword evidence="2" id="KW-0964">Secreted</keyword>
<evidence type="ECO:0000256" key="1">
    <source>
        <dbReference type="ARBA" id="ARBA00004613"/>
    </source>
</evidence>
<keyword evidence="9" id="KW-1133">Transmembrane helix</keyword>
<keyword evidence="5" id="KW-1015">Disulfide bond</keyword>
<dbReference type="GO" id="GO:0005509">
    <property type="term" value="F:calcium ion binding"/>
    <property type="evidence" value="ECO:0007669"/>
    <property type="project" value="InterPro"/>
</dbReference>
<dbReference type="PROSITE" id="PS01187">
    <property type="entry name" value="EGF_CA"/>
    <property type="match status" value="1"/>
</dbReference>
<evidence type="ECO:0000256" key="5">
    <source>
        <dbReference type="ARBA" id="ARBA00023157"/>
    </source>
</evidence>
<dbReference type="PANTHER" id="PTHR24040:SF14">
    <property type="entry name" value="GROWTH ARREST-SPECIFIC PROTEIN 6"/>
    <property type="match status" value="1"/>
</dbReference>
<evidence type="ECO:0000256" key="6">
    <source>
        <dbReference type="ARBA" id="ARBA00023180"/>
    </source>
</evidence>
<feature type="chain" id="PRO_5042228519" description="EGF-like domain-containing protein" evidence="10">
    <location>
        <begin position="18"/>
        <end position="195"/>
    </location>
</feature>
<dbReference type="InterPro" id="IPR000152">
    <property type="entry name" value="EGF-type_Asp/Asn_hydroxyl_site"/>
</dbReference>
<dbReference type="AlphaFoldDB" id="A0AAD9NBA9"/>
<comment type="subcellular location">
    <subcellularLocation>
        <location evidence="1">Secreted</location>
    </subcellularLocation>
</comment>
<dbReference type="Proteomes" id="UP001208570">
    <property type="component" value="Unassembled WGS sequence"/>
</dbReference>
<comment type="caution">
    <text evidence="12">The sequence shown here is derived from an EMBL/GenBank/DDBJ whole genome shotgun (WGS) entry which is preliminary data.</text>
</comment>
<dbReference type="InterPro" id="IPR001881">
    <property type="entry name" value="EGF-like_Ca-bd_dom"/>
</dbReference>
<evidence type="ECO:0000313" key="12">
    <source>
        <dbReference type="EMBL" id="KAK2161891.1"/>
    </source>
</evidence>
<evidence type="ECO:0000259" key="11">
    <source>
        <dbReference type="PROSITE" id="PS50026"/>
    </source>
</evidence>
<keyword evidence="10" id="KW-0732">Signal</keyword>
<dbReference type="InterPro" id="IPR018097">
    <property type="entry name" value="EGF_Ca-bd_CS"/>
</dbReference>
<dbReference type="InterPro" id="IPR051145">
    <property type="entry name" value="GAS-SHBG-PROS"/>
</dbReference>
<evidence type="ECO:0000313" key="13">
    <source>
        <dbReference type="Proteomes" id="UP001208570"/>
    </source>
</evidence>
<keyword evidence="9" id="KW-0812">Transmembrane</keyword>
<comment type="caution">
    <text evidence="7">Lacks conserved residue(s) required for the propagation of feature annotation.</text>
</comment>
<dbReference type="PROSITE" id="PS01186">
    <property type="entry name" value="EGF_2"/>
    <property type="match status" value="1"/>
</dbReference>
<keyword evidence="3 7" id="KW-0245">EGF-like domain</keyword>
<dbReference type="SMART" id="SM00181">
    <property type="entry name" value="EGF"/>
    <property type="match status" value="1"/>
</dbReference>
<dbReference type="InterPro" id="IPR000742">
    <property type="entry name" value="EGF"/>
</dbReference>
<dbReference type="Gene3D" id="2.10.25.10">
    <property type="entry name" value="Laminin"/>
    <property type="match status" value="1"/>
</dbReference>
<keyword evidence="9" id="KW-0472">Membrane</keyword>
<evidence type="ECO:0000256" key="3">
    <source>
        <dbReference type="ARBA" id="ARBA00022536"/>
    </source>
</evidence>
<reference evidence="12" key="1">
    <citation type="journal article" date="2023" name="Mol. Biol. Evol.">
        <title>Third-Generation Sequencing Reveals the Adaptive Role of the Epigenome in Three Deep-Sea Polychaetes.</title>
        <authorList>
            <person name="Perez M."/>
            <person name="Aroh O."/>
            <person name="Sun Y."/>
            <person name="Lan Y."/>
            <person name="Juniper S.K."/>
            <person name="Young C.R."/>
            <person name="Angers B."/>
            <person name="Qian P.Y."/>
        </authorList>
    </citation>
    <scope>NUCLEOTIDE SEQUENCE</scope>
    <source>
        <strain evidence="12">P08H-3</strain>
    </source>
</reference>
<dbReference type="PROSITE" id="PS00010">
    <property type="entry name" value="ASX_HYDROXYL"/>
    <property type="match status" value="1"/>
</dbReference>
<feature type="region of interest" description="Disordered" evidence="8">
    <location>
        <begin position="41"/>
        <end position="115"/>
    </location>
</feature>
<evidence type="ECO:0000256" key="2">
    <source>
        <dbReference type="ARBA" id="ARBA00022525"/>
    </source>
</evidence>
<name>A0AAD9NBA9_9ANNE</name>
<feature type="signal peptide" evidence="10">
    <location>
        <begin position="1"/>
        <end position="17"/>
    </location>
</feature>
<dbReference type="GO" id="GO:0005576">
    <property type="term" value="C:extracellular region"/>
    <property type="evidence" value="ECO:0007669"/>
    <property type="project" value="UniProtKB-SubCell"/>
</dbReference>
<evidence type="ECO:0000256" key="8">
    <source>
        <dbReference type="SAM" id="MobiDB-lite"/>
    </source>
</evidence>
<dbReference type="SMART" id="SM00179">
    <property type="entry name" value="EGF_CA"/>
    <property type="match status" value="1"/>
</dbReference>
<sequence length="195" mass="20320">MTSGYIKLMFLIMMVTSLNTGQDQYTESTTRADTDATFEKWSSFSTDESPRWISTSNPRAKTGATGATGPPGRLGQTGATGWTGPHGNTGATGIPGSPGGATGATGLPGPPGGSDTDECEVHNGGCSQVCLNTVGSYQCSCKSGYSLEKNRLTCSGEYTIPLWIIVIIVILAIFVLALTISAIVFKCSLVKLSHQ</sequence>
<evidence type="ECO:0000256" key="10">
    <source>
        <dbReference type="SAM" id="SignalP"/>
    </source>
</evidence>
<keyword evidence="4" id="KW-0677">Repeat</keyword>
<feature type="transmembrane region" description="Helical" evidence="9">
    <location>
        <begin position="160"/>
        <end position="185"/>
    </location>
</feature>
<dbReference type="Pfam" id="PF14670">
    <property type="entry name" value="FXa_inhibition"/>
    <property type="match status" value="1"/>
</dbReference>
<evidence type="ECO:0000256" key="7">
    <source>
        <dbReference type="PROSITE-ProRule" id="PRU00076"/>
    </source>
</evidence>
<proteinExistence type="predicted"/>
<protein>
    <recommendedName>
        <fullName evidence="11">EGF-like domain-containing protein</fullName>
    </recommendedName>
</protein>
<dbReference type="PANTHER" id="PTHR24040">
    <property type="entry name" value="LAMININ G-LIKE DOMAIN-CONTAINING PROTEIN"/>
    <property type="match status" value="1"/>
</dbReference>
<dbReference type="EMBL" id="JAODUP010000108">
    <property type="protein sequence ID" value="KAK2161891.1"/>
    <property type="molecule type" value="Genomic_DNA"/>
</dbReference>
<evidence type="ECO:0000256" key="9">
    <source>
        <dbReference type="SAM" id="Phobius"/>
    </source>
</evidence>
<organism evidence="12 13">
    <name type="scientific">Paralvinella palmiformis</name>
    <dbReference type="NCBI Taxonomy" id="53620"/>
    <lineage>
        <taxon>Eukaryota</taxon>
        <taxon>Metazoa</taxon>
        <taxon>Spiralia</taxon>
        <taxon>Lophotrochozoa</taxon>
        <taxon>Annelida</taxon>
        <taxon>Polychaeta</taxon>
        <taxon>Sedentaria</taxon>
        <taxon>Canalipalpata</taxon>
        <taxon>Terebellida</taxon>
        <taxon>Terebelliformia</taxon>
        <taxon>Alvinellidae</taxon>
        <taxon>Paralvinella</taxon>
    </lineage>
</organism>
<accession>A0AAD9NBA9</accession>
<dbReference type="FunFam" id="2.10.25.10:FF:000240">
    <property type="entry name" value="Vitamin K-dependent protein S"/>
    <property type="match status" value="1"/>
</dbReference>
<dbReference type="CDD" id="cd00054">
    <property type="entry name" value="EGF_CA"/>
    <property type="match status" value="1"/>
</dbReference>
<evidence type="ECO:0000256" key="4">
    <source>
        <dbReference type="ARBA" id="ARBA00022737"/>
    </source>
</evidence>
<keyword evidence="6" id="KW-0325">Glycoprotein</keyword>
<keyword evidence="13" id="KW-1185">Reference proteome</keyword>
<feature type="compositionally biased region" description="Low complexity" evidence="8">
    <location>
        <begin position="58"/>
        <end position="73"/>
    </location>
</feature>